<gene>
    <name evidence="3" type="ORF">ODALV1_LOCUS12899</name>
</gene>
<dbReference type="PROSITE" id="PS50097">
    <property type="entry name" value="BTB"/>
    <property type="match status" value="1"/>
</dbReference>
<dbReference type="SUPFAM" id="SSF54695">
    <property type="entry name" value="POZ domain"/>
    <property type="match status" value="1"/>
</dbReference>
<dbReference type="SMART" id="SM00225">
    <property type="entry name" value="BTB"/>
    <property type="match status" value="1"/>
</dbReference>
<evidence type="ECO:0000259" key="2">
    <source>
        <dbReference type="PROSITE" id="PS50097"/>
    </source>
</evidence>
<protein>
    <recommendedName>
        <fullName evidence="2">BTB domain-containing protein</fullName>
    </recommendedName>
</protein>
<keyword evidence="4" id="KW-1185">Reference proteome</keyword>
<feature type="compositionally biased region" description="Polar residues" evidence="1">
    <location>
        <begin position="1"/>
        <end position="17"/>
    </location>
</feature>
<feature type="compositionally biased region" description="Polar residues" evidence="1">
    <location>
        <begin position="29"/>
        <end position="39"/>
    </location>
</feature>
<evidence type="ECO:0000256" key="1">
    <source>
        <dbReference type="SAM" id="MobiDB-lite"/>
    </source>
</evidence>
<comment type="caution">
    <text evidence="3">The sequence shown here is derived from an EMBL/GenBank/DDBJ whole genome shotgun (WGS) entry which is preliminary data.</text>
</comment>
<sequence>MSIPSRSQGRRNGSNVKEMTKPQPGPSQRPISSNPSTSTYQRVMNVHLVKDQKISVDYMRMVGGNAFSFARSWSFSLLGMNRPAERTELPVDIQPADASEETLQFCADIKRKTIGLGGEAYVQQAKYEQLCVSFHVKSFDEERNKAVLTVRVEGPFATRLLSEYQEPLKMTVRAQFESEYQRVFKQRVVCKDMKPQEDKFLRMGEQWFENDVEVDWFAGLVKRTSEAHLARVKNPDHPPWPFDKAPPINTKMEGYVTIELIGDLELVLGWIPPCDNEFLCRRFLEEGKFSDFTLISENDENFHCHKLFLGGHSPVFAAMFETECKETREKSCKMQLSSEGVKALLKFIYYSNIDDALGNSSVALELLATGHQYCIAALENSMKGVLLGKPVDWFDKEVALLLFIRARKLDNDYVELKKKAVQIIKAKGTELNMSNVMDEILKEDPESAKELMVLLSTTT</sequence>
<dbReference type="PANTHER" id="PTHR24413">
    <property type="entry name" value="SPECKLE-TYPE POZ PROTEIN"/>
    <property type="match status" value="1"/>
</dbReference>
<evidence type="ECO:0000313" key="3">
    <source>
        <dbReference type="EMBL" id="CAL8108177.1"/>
    </source>
</evidence>
<dbReference type="InterPro" id="IPR000210">
    <property type="entry name" value="BTB/POZ_dom"/>
</dbReference>
<dbReference type="EMBL" id="CAXLJM020000039">
    <property type="protein sequence ID" value="CAL8108177.1"/>
    <property type="molecule type" value="Genomic_DNA"/>
</dbReference>
<proteinExistence type="predicted"/>
<name>A0ABP1QQU1_9HEXA</name>
<accession>A0ABP1QQU1</accession>
<organism evidence="3 4">
    <name type="scientific">Orchesella dallaii</name>
    <dbReference type="NCBI Taxonomy" id="48710"/>
    <lineage>
        <taxon>Eukaryota</taxon>
        <taxon>Metazoa</taxon>
        <taxon>Ecdysozoa</taxon>
        <taxon>Arthropoda</taxon>
        <taxon>Hexapoda</taxon>
        <taxon>Collembola</taxon>
        <taxon>Entomobryomorpha</taxon>
        <taxon>Entomobryoidea</taxon>
        <taxon>Orchesellidae</taxon>
        <taxon>Orchesellinae</taxon>
        <taxon>Orchesella</taxon>
    </lineage>
</organism>
<feature type="region of interest" description="Disordered" evidence="1">
    <location>
        <begin position="1"/>
        <end position="39"/>
    </location>
</feature>
<feature type="domain" description="BTB" evidence="2">
    <location>
        <begin position="290"/>
        <end position="357"/>
    </location>
</feature>
<dbReference type="CDD" id="cd18186">
    <property type="entry name" value="BTB_POZ_ZBTB_KLHL-like"/>
    <property type="match status" value="1"/>
</dbReference>
<dbReference type="Proteomes" id="UP001642540">
    <property type="component" value="Unassembled WGS sequence"/>
</dbReference>
<reference evidence="3 4" key="1">
    <citation type="submission" date="2024-08" db="EMBL/GenBank/DDBJ databases">
        <authorList>
            <person name="Cucini C."/>
            <person name="Frati F."/>
        </authorList>
    </citation>
    <scope>NUCLEOTIDE SEQUENCE [LARGE SCALE GENOMIC DNA]</scope>
</reference>
<dbReference type="Pfam" id="PF00651">
    <property type="entry name" value="BTB"/>
    <property type="match status" value="1"/>
</dbReference>
<dbReference type="InterPro" id="IPR011333">
    <property type="entry name" value="SKP1/BTB/POZ_sf"/>
</dbReference>
<dbReference type="Gene3D" id="3.30.710.10">
    <property type="entry name" value="Potassium Channel Kv1.1, Chain A"/>
    <property type="match status" value="1"/>
</dbReference>
<evidence type="ECO:0000313" key="4">
    <source>
        <dbReference type="Proteomes" id="UP001642540"/>
    </source>
</evidence>